<dbReference type="Proteomes" id="UP001630127">
    <property type="component" value="Unassembled WGS sequence"/>
</dbReference>
<dbReference type="PANTHER" id="PTHR19338:SF39">
    <property type="entry name" value="TOSPOVIRUS RESISTANCE PROTEIN D"/>
    <property type="match status" value="1"/>
</dbReference>
<dbReference type="GO" id="GO:0005524">
    <property type="term" value="F:ATP binding"/>
    <property type="evidence" value="ECO:0007669"/>
    <property type="project" value="UniProtKB-KW"/>
</dbReference>
<dbReference type="Pfam" id="PF00931">
    <property type="entry name" value="NB-ARC"/>
    <property type="match status" value="1"/>
</dbReference>
<dbReference type="EMBL" id="JBJUIK010000007">
    <property type="protein sequence ID" value="KAL3523451.1"/>
    <property type="molecule type" value="Genomic_DNA"/>
</dbReference>
<evidence type="ECO:0000256" key="4">
    <source>
        <dbReference type="ARBA" id="ARBA00022840"/>
    </source>
</evidence>
<evidence type="ECO:0000256" key="1">
    <source>
        <dbReference type="ARBA" id="ARBA00008894"/>
    </source>
</evidence>
<sequence length="339" mass="38134">MYELLQKIKADDNKVTDYIRVLTASSLSGSLDMNILGNFVDSLLGILLEVLNCPTSVTISLKDQLQVLYEGLRFLRTIVKKQQEKFNDLDENMKDLVQVMVNDAGIVICSLSLSKMKSVLAEEVEFVLFNLLENVKLLKAEVEKGYPVISTFTCLRINEVSFTYNSKNGTFGVEKDANILSHIPRPQGSIQTIDEVIVGLDDAAETIIDQLTRGSMQLDTVSIVGMPGLGKTTLAKEVYNDSRIICQFHVQSWCHVSQVYCKKNLLLEILDCILEKAPDSKKDEDDLALDLYRCLKQNRYLVVLDDVWDIEAWNVFKGIFPDDGNGSRILLTSRLHKGD</sequence>
<name>A0ABD2ZXJ2_9GENT</name>
<keyword evidence="2" id="KW-0547">Nucleotide-binding</keyword>
<keyword evidence="5" id="KW-0175">Coiled coil</keyword>
<feature type="coiled-coil region" evidence="5">
    <location>
        <begin position="72"/>
        <end position="99"/>
    </location>
</feature>
<proteinExistence type="inferred from homology"/>
<dbReference type="GO" id="GO:0006952">
    <property type="term" value="P:defense response"/>
    <property type="evidence" value="ECO:0007669"/>
    <property type="project" value="UniProtKB-KW"/>
</dbReference>
<feature type="domain" description="NB-ARC" evidence="6">
    <location>
        <begin position="202"/>
        <end position="335"/>
    </location>
</feature>
<comment type="similarity">
    <text evidence="1">Belongs to the disease resistance NB-LRR family.</text>
</comment>
<evidence type="ECO:0000256" key="2">
    <source>
        <dbReference type="ARBA" id="ARBA00022741"/>
    </source>
</evidence>
<keyword evidence="4" id="KW-0067">ATP-binding</keyword>
<dbReference type="Gene3D" id="3.40.50.300">
    <property type="entry name" value="P-loop containing nucleotide triphosphate hydrolases"/>
    <property type="match status" value="1"/>
</dbReference>
<accession>A0ABD2ZXJ2</accession>
<dbReference type="PRINTS" id="PR00364">
    <property type="entry name" value="DISEASERSIST"/>
</dbReference>
<organism evidence="7 8">
    <name type="scientific">Cinchona calisaya</name>
    <dbReference type="NCBI Taxonomy" id="153742"/>
    <lineage>
        <taxon>Eukaryota</taxon>
        <taxon>Viridiplantae</taxon>
        <taxon>Streptophyta</taxon>
        <taxon>Embryophyta</taxon>
        <taxon>Tracheophyta</taxon>
        <taxon>Spermatophyta</taxon>
        <taxon>Magnoliopsida</taxon>
        <taxon>eudicotyledons</taxon>
        <taxon>Gunneridae</taxon>
        <taxon>Pentapetalae</taxon>
        <taxon>asterids</taxon>
        <taxon>lamiids</taxon>
        <taxon>Gentianales</taxon>
        <taxon>Rubiaceae</taxon>
        <taxon>Cinchonoideae</taxon>
        <taxon>Cinchoneae</taxon>
        <taxon>Cinchona</taxon>
    </lineage>
</organism>
<keyword evidence="3" id="KW-0611">Plant defense</keyword>
<dbReference type="SUPFAM" id="SSF52540">
    <property type="entry name" value="P-loop containing nucleoside triphosphate hydrolases"/>
    <property type="match status" value="1"/>
</dbReference>
<evidence type="ECO:0000313" key="7">
    <source>
        <dbReference type="EMBL" id="KAL3523451.1"/>
    </source>
</evidence>
<protein>
    <recommendedName>
        <fullName evidence="6">NB-ARC domain-containing protein</fullName>
    </recommendedName>
</protein>
<evidence type="ECO:0000313" key="8">
    <source>
        <dbReference type="Proteomes" id="UP001630127"/>
    </source>
</evidence>
<reference evidence="7 8" key="1">
    <citation type="submission" date="2024-11" db="EMBL/GenBank/DDBJ databases">
        <title>A near-complete genome assembly of Cinchona calisaya.</title>
        <authorList>
            <person name="Lian D.C."/>
            <person name="Zhao X.W."/>
            <person name="Wei L."/>
        </authorList>
    </citation>
    <scope>NUCLEOTIDE SEQUENCE [LARGE SCALE GENOMIC DNA]</scope>
    <source>
        <tissue evidence="7">Nenye</tissue>
    </source>
</reference>
<evidence type="ECO:0000259" key="6">
    <source>
        <dbReference type="Pfam" id="PF00931"/>
    </source>
</evidence>
<keyword evidence="8" id="KW-1185">Reference proteome</keyword>
<dbReference type="PANTHER" id="PTHR19338">
    <property type="entry name" value="TRANSLOCASE OF INNER MITOCHONDRIAL MEMBRANE 13 HOMOLOG"/>
    <property type="match status" value="1"/>
</dbReference>
<dbReference type="InterPro" id="IPR002182">
    <property type="entry name" value="NB-ARC"/>
</dbReference>
<comment type="caution">
    <text evidence="7">The sequence shown here is derived from an EMBL/GenBank/DDBJ whole genome shotgun (WGS) entry which is preliminary data.</text>
</comment>
<gene>
    <name evidence="7" type="ORF">ACH5RR_016285</name>
</gene>
<evidence type="ECO:0000256" key="5">
    <source>
        <dbReference type="SAM" id="Coils"/>
    </source>
</evidence>
<dbReference type="FunFam" id="3.40.50.300:FF:001091">
    <property type="entry name" value="Probable disease resistance protein At1g61300"/>
    <property type="match status" value="1"/>
</dbReference>
<evidence type="ECO:0000256" key="3">
    <source>
        <dbReference type="ARBA" id="ARBA00022821"/>
    </source>
</evidence>
<dbReference type="InterPro" id="IPR027417">
    <property type="entry name" value="P-loop_NTPase"/>
</dbReference>
<dbReference type="AlphaFoldDB" id="A0ABD2ZXJ2"/>